<dbReference type="InterPro" id="IPR045042">
    <property type="entry name" value="YnaI-like"/>
</dbReference>
<dbReference type="Gene3D" id="2.30.30.60">
    <property type="match status" value="1"/>
</dbReference>
<keyword evidence="5 7" id="KW-1133">Transmembrane helix</keyword>
<dbReference type="SUPFAM" id="SSF82861">
    <property type="entry name" value="Mechanosensitive channel protein MscS (YggB), transmembrane region"/>
    <property type="match status" value="1"/>
</dbReference>
<comment type="caution">
    <text evidence="10">The sequence shown here is derived from an EMBL/GenBank/DDBJ whole genome shotgun (WGS) entry which is preliminary data.</text>
</comment>
<dbReference type="InterPro" id="IPR010920">
    <property type="entry name" value="LSM_dom_sf"/>
</dbReference>
<dbReference type="Gene3D" id="1.10.287.1260">
    <property type="match status" value="1"/>
</dbReference>
<evidence type="ECO:0000256" key="6">
    <source>
        <dbReference type="ARBA" id="ARBA00023136"/>
    </source>
</evidence>
<dbReference type="Pfam" id="PF21082">
    <property type="entry name" value="MS_channel_3rd"/>
    <property type="match status" value="1"/>
</dbReference>
<dbReference type="GO" id="GO:0005886">
    <property type="term" value="C:plasma membrane"/>
    <property type="evidence" value="ECO:0007669"/>
    <property type="project" value="UniProtKB-SubCell"/>
</dbReference>
<sequence length="344" mass="38824">MTEYWILAAIILLLFLASLALWLMMRRNQRWAKSILTHLIFIAAVFGLILTIREAVYILLGHFKISVITSDMVDTTSIFAMAILAMLQSFQLINRLTYSHINRSNDPTTARLIARVLKLSIFLVLVLLFGEHFGIGLSGLMAFGGIGGIAIGVAGKDVLSNLFSGVMLFFDRPFSIGDWISSPDRQIEGTVKEIGWRQTKIMTFDHRPLYVPNSAFSTISVENPGRMTNRRINTTIGLRYEDAAKIADIVEDIRTMIKNDEKIDHRQTTLVFFNGFGDSALEIMIYCFTKTTVWADWLAAQQELYLKIIDIVHARGADFAFPSETLYIQSNNNQTPETIQSAIR</sequence>
<feature type="transmembrane region" description="Helical" evidence="7">
    <location>
        <begin position="135"/>
        <end position="154"/>
    </location>
</feature>
<protein>
    <submittedName>
        <fullName evidence="10">MscS family membrane protein</fullName>
    </submittedName>
</protein>
<evidence type="ECO:0000259" key="9">
    <source>
        <dbReference type="Pfam" id="PF21082"/>
    </source>
</evidence>
<evidence type="ECO:0000256" key="5">
    <source>
        <dbReference type="ARBA" id="ARBA00022989"/>
    </source>
</evidence>
<keyword evidence="3" id="KW-1003">Cell membrane</keyword>
<feature type="transmembrane region" description="Helical" evidence="7">
    <location>
        <begin position="112"/>
        <end position="129"/>
    </location>
</feature>
<dbReference type="InterPro" id="IPR011014">
    <property type="entry name" value="MscS_channel_TM-2"/>
</dbReference>
<keyword evidence="6 7" id="KW-0472">Membrane</keyword>
<evidence type="ECO:0000256" key="2">
    <source>
        <dbReference type="ARBA" id="ARBA00008017"/>
    </source>
</evidence>
<keyword evidence="11" id="KW-1185">Reference proteome</keyword>
<evidence type="ECO:0000313" key="10">
    <source>
        <dbReference type="EMBL" id="RAK27323.1"/>
    </source>
</evidence>
<dbReference type="Gene3D" id="3.30.70.100">
    <property type="match status" value="1"/>
</dbReference>
<feature type="domain" description="Mechanosensitive ion channel MscS C-terminal" evidence="9">
    <location>
        <begin position="232"/>
        <end position="319"/>
    </location>
</feature>
<dbReference type="SUPFAM" id="SSF82689">
    <property type="entry name" value="Mechanosensitive channel protein MscS (YggB), C-terminal domain"/>
    <property type="match status" value="1"/>
</dbReference>
<dbReference type="EMBL" id="QLMK01000010">
    <property type="protein sequence ID" value="RAK27323.1"/>
    <property type="molecule type" value="Genomic_DNA"/>
</dbReference>
<feature type="transmembrane region" description="Helical" evidence="7">
    <location>
        <begin position="72"/>
        <end position="92"/>
    </location>
</feature>
<evidence type="ECO:0000313" key="11">
    <source>
        <dbReference type="Proteomes" id="UP000249453"/>
    </source>
</evidence>
<dbReference type="AlphaFoldDB" id="A0A364JTN5"/>
<evidence type="ECO:0000256" key="1">
    <source>
        <dbReference type="ARBA" id="ARBA00004651"/>
    </source>
</evidence>
<proteinExistence type="inferred from homology"/>
<dbReference type="RefSeq" id="WP_280969939.1">
    <property type="nucleotide sequence ID" value="NZ_JBHEEY010000006.1"/>
</dbReference>
<comment type="similarity">
    <text evidence="2">Belongs to the MscS (TC 1.A.23) family.</text>
</comment>
<evidence type="ECO:0000259" key="8">
    <source>
        <dbReference type="Pfam" id="PF00924"/>
    </source>
</evidence>
<gene>
    <name evidence="10" type="ORF">C7374_11042</name>
</gene>
<dbReference type="InterPro" id="IPR049278">
    <property type="entry name" value="MS_channel_C"/>
</dbReference>
<dbReference type="Pfam" id="PF00924">
    <property type="entry name" value="MS_channel_2nd"/>
    <property type="match status" value="1"/>
</dbReference>
<evidence type="ECO:0000256" key="4">
    <source>
        <dbReference type="ARBA" id="ARBA00022692"/>
    </source>
</evidence>
<dbReference type="GO" id="GO:0008381">
    <property type="term" value="F:mechanosensitive monoatomic ion channel activity"/>
    <property type="evidence" value="ECO:0007669"/>
    <property type="project" value="UniProtKB-ARBA"/>
</dbReference>
<dbReference type="PANTHER" id="PTHR43634:SF2">
    <property type="entry name" value="LOW CONDUCTANCE MECHANOSENSITIVE CHANNEL YNAI"/>
    <property type="match status" value="1"/>
</dbReference>
<dbReference type="InterPro" id="IPR006686">
    <property type="entry name" value="MscS_channel_CS"/>
</dbReference>
<dbReference type="InterPro" id="IPR011066">
    <property type="entry name" value="MscS_channel_C_sf"/>
</dbReference>
<organism evidence="10 11">
    <name type="scientific">Falsochrobactrum ovis</name>
    <dbReference type="NCBI Taxonomy" id="1293442"/>
    <lineage>
        <taxon>Bacteria</taxon>
        <taxon>Pseudomonadati</taxon>
        <taxon>Pseudomonadota</taxon>
        <taxon>Alphaproteobacteria</taxon>
        <taxon>Hyphomicrobiales</taxon>
        <taxon>Brucellaceae</taxon>
        <taxon>Falsochrobactrum</taxon>
    </lineage>
</organism>
<comment type="subcellular location">
    <subcellularLocation>
        <location evidence="1">Cell membrane</location>
        <topology evidence="1">Multi-pass membrane protein</topology>
    </subcellularLocation>
</comment>
<dbReference type="PANTHER" id="PTHR43634">
    <property type="entry name" value="OW CONDUCTANCE MECHANOSENSITIVE CHANNEL"/>
    <property type="match status" value="1"/>
</dbReference>
<dbReference type="Proteomes" id="UP000249453">
    <property type="component" value="Unassembled WGS sequence"/>
</dbReference>
<keyword evidence="4 7" id="KW-0812">Transmembrane</keyword>
<evidence type="ECO:0000256" key="3">
    <source>
        <dbReference type="ARBA" id="ARBA00022475"/>
    </source>
</evidence>
<name>A0A364JTN5_9HYPH</name>
<feature type="transmembrane region" description="Helical" evidence="7">
    <location>
        <begin position="36"/>
        <end position="60"/>
    </location>
</feature>
<accession>A0A364JTN5</accession>
<feature type="domain" description="Mechanosensitive ion channel MscS" evidence="8">
    <location>
        <begin position="157"/>
        <end position="224"/>
    </location>
</feature>
<dbReference type="InterPro" id="IPR023408">
    <property type="entry name" value="MscS_beta-dom_sf"/>
</dbReference>
<dbReference type="PROSITE" id="PS01246">
    <property type="entry name" value="UPF0003"/>
    <property type="match status" value="1"/>
</dbReference>
<dbReference type="InterPro" id="IPR006685">
    <property type="entry name" value="MscS_channel_2nd"/>
</dbReference>
<reference evidence="10 11" key="1">
    <citation type="submission" date="2018-06" db="EMBL/GenBank/DDBJ databases">
        <title>Genomic Encyclopedia of Type Strains, Phase IV (KMG-IV): sequencing the most valuable type-strain genomes for metagenomic binning, comparative biology and taxonomic classification.</title>
        <authorList>
            <person name="Goeker M."/>
        </authorList>
    </citation>
    <scope>NUCLEOTIDE SEQUENCE [LARGE SCALE GENOMIC DNA]</scope>
    <source>
        <strain evidence="10 11">DSM 26720</strain>
    </source>
</reference>
<evidence type="ECO:0000256" key="7">
    <source>
        <dbReference type="SAM" id="Phobius"/>
    </source>
</evidence>
<dbReference type="SUPFAM" id="SSF50182">
    <property type="entry name" value="Sm-like ribonucleoproteins"/>
    <property type="match status" value="1"/>
</dbReference>
<feature type="transmembrane region" description="Helical" evidence="7">
    <location>
        <begin position="6"/>
        <end position="24"/>
    </location>
</feature>